<comment type="caution">
    <text evidence="2">The sequence shown here is derived from an EMBL/GenBank/DDBJ whole genome shotgun (WGS) entry which is preliminary data.</text>
</comment>
<evidence type="ECO:0000256" key="1">
    <source>
        <dbReference type="SAM" id="MobiDB-lite"/>
    </source>
</evidence>
<keyword evidence="3" id="KW-1185">Reference proteome</keyword>
<name>A0AAE1XT45_9LAMI</name>
<feature type="region of interest" description="Disordered" evidence="1">
    <location>
        <begin position="83"/>
        <end position="104"/>
    </location>
</feature>
<sequence>MGSRSSSSDETLSKVLCMVDTHVENLAAISCNSSIVLLEIGVSCHLAALLWPNMFQSRRESSTPPTPALSMCDASLKKTFVMPQGPASRPRRAANLASSNHMSSNTPKCAGVLIDVEGSNDHREHSPVSVSVQKNRKLIDADDLDENNDQILVYYLMRVEARSGTLMKLWGAGGGANRGKRKVGDYQILRKAFHLFQIPKVSMREKLKRCEETLEEISAVWIQPMSSAVKSQGSRPILQPCWDISEDCSILGSKVGGPWRCIRELLCPQTKKS</sequence>
<dbReference type="EMBL" id="JACGWO010000010">
    <property type="protein sequence ID" value="KAK4417472.1"/>
    <property type="molecule type" value="Genomic_DNA"/>
</dbReference>
<protein>
    <submittedName>
        <fullName evidence="2">Uncharacterized protein</fullName>
    </submittedName>
</protein>
<dbReference type="AlphaFoldDB" id="A0AAE1XT45"/>
<proteinExistence type="predicted"/>
<gene>
    <name evidence="2" type="ORF">Salat_2572800</name>
</gene>
<reference evidence="2" key="2">
    <citation type="journal article" date="2024" name="Plant">
        <title>Genomic evolution and insights into agronomic trait innovations of Sesamum species.</title>
        <authorList>
            <person name="Miao H."/>
            <person name="Wang L."/>
            <person name="Qu L."/>
            <person name="Liu H."/>
            <person name="Sun Y."/>
            <person name="Le M."/>
            <person name="Wang Q."/>
            <person name="Wei S."/>
            <person name="Zheng Y."/>
            <person name="Lin W."/>
            <person name="Duan Y."/>
            <person name="Cao H."/>
            <person name="Xiong S."/>
            <person name="Wang X."/>
            <person name="Wei L."/>
            <person name="Li C."/>
            <person name="Ma Q."/>
            <person name="Ju M."/>
            <person name="Zhao R."/>
            <person name="Li G."/>
            <person name="Mu C."/>
            <person name="Tian Q."/>
            <person name="Mei H."/>
            <person name="Zhang T."/>
            <person name="Gao T."/>
            <person name="Zhang H."/>
        </authorList>
    </citation>
    <scope>NUCLEOTIDE SEQUENCE</scope>
    <source>
        <strain evidence="2">3651</strain>
    </source>
</reference>
<dbReference type="Proteomes" id="UP001293254">
    <property type="component" value="Unassembled WGS sequence"/>
</dbReference>
<organism evidence="2 3">
    <name type="scientific">Sesamum alatum</name>
    <dbReference type="NCBI Taxonomy" id="300844"/>
    <lineage>
        <taxon>Eukaryota</taxon>
        <taxon>Viridiplantae</taxon>
        <taxon>Streptophyta</taxon>
        <taxon>Embryophyta</taxon>
        <taxon>Tracheophyta</taxon>
        <taxon>Spermatophyta</taxon>
        <taxon>Magnoliopsida</taxon>
        <taxon>eudicotyledons</taxon>
        <taxon>Gunneridae</taxon>
        <taxon>Pentapetalae</taxon>
        <taxon>asterids</taxon>
        <taxon>lamiids</taxon>
        <taxon>Lamiales</taxon>
        <taxon>Pedaliaceae</taxon>
        <taxon>Sesamum</taxon>
    </lineage>
</organism>
<accession>A0AAE1XT45</accession>
<reference evidence="2" key="1">
    <citation type="submission" date="2020-06" db="EMBL/GenBank/DDBJ databases">
        <authorList>
            <person name="Li T."/>
            <person name="Hu X."/>
            <person name="Zhang T."/>
            <person name="Song X."/>
            <person name="Zhang H."/>
            <person name="Dai N."/>
            <person name="Sheng W."/>
            <person name="Hou X."/>
            <person name="Wei L."/>
        </authorList>
    </citation>
    <scope>NUCLEOTIDE SEQUENCE</scope>
    <source>
        <strain evidence="2">3651</strain>
        <tissue evidence="2">Leaf</tissue>
    </source>
</reference>
<evidence type="ECO:0000313" key="2">
    <source>
        <dbReference type="EMBL" id="KAK4417472.1"/>
    </source>
</evidence>
<evidence type="ECO:0000313" key="3">
    <source>
        <dbReference type="Proteomes" id="UP001293254"/>
    </source>
</evidence>